<dbReference type="GeneID" id="116309010"/>
<dbReference type="KEGG" id="aten:116309010"/>
<evidence type="ECO:0000313" key="1">
    <source>
        <dbReference type="Proteomes" id="UP000515163"/>
    </source>
</evidence>
<keyword evidence="1" id="KW-1185">Reference proteome</keyword>
<evidence type="ECO:0000313" key="2">
    <source>
        <dbReference type="RefSeq" id="XP_031575394.1"/>
    </source>
</evidence>
<gene>
    <name evidence="2" type="primary">LOC116309010</name>
</gene>
<accession>A0A6P8J6K5</accession>
<sequence>MLIESRQRITSFGSLPSLSIDGVPIKQVLYTKSLGVQIDQNLSWNEHIDKLSKKIASGIGALKRIRPFVPTSTLQFIYSSLIQPHFDYCCVVWDNCNKTLTDKLQKLQNLAARVLTFSSYDASADPLFRKLGWKKLEVQLKIQKAAMVYKSLHDLTPAYLSSIFIDRSNITNYSLRNTEGKLAIPRPRTNYLKNSFSYDGAVIWNSLPCELRQASTLSQFRIGCSNFFN</sequence>
<name>A0A6P8J6K5_ACTTE</name>
<dbReference type="AlphaFoldDB" id="A0A6P8J6K5"/>
<proteinExistence type="predicted"/>
<dbReference type="PANTHER" id="PTHR33332">
    <property type="entry name" value="REVERSE TRANSCRIPTASE DOMAIN-CONTAINING PROTEIN"/>
    <property type="match status" value="1"/>
</dbReference>
<dbReference type="RefSeq" id="XP_031575394.1">
    <property type="nucleotide sequence ID" value="XM_031719534.1"/>
</dbReference>
<dbReference type="Proteomes" id="UP000515163">
    <property type="component" value="Unplaced"/>
</dbReference>
<dbReference type="OrthoDB" id="5971222at2759"/>
<dbReference type="InParanoid" id="A0A6P8J6K5"/>
<organism evidence="1 2">
    <name type="scientific">Actinia tenebrosa</name>
    <name type="common">Australian red waratah sea anemone</name>
    <dbReference type="NCBI Taxonomy" id="6105"/>
    <lineage>
        <taxon>Eukaryota</taxon>
        <taxon>Metazoa</taxon>
        <taxon>Cnidaria</taxon>
        <taxon>Anthozoa</taxon>
        <taxon>Hexacorallia</taxon>
        <taxon>Actiniaria</taxon>
        <taxon>Actiniidae</taxon>
        <taxon>Actinia</taxon>
    </lineage>
</organism>
<protein>
    <submittedName>
        <fullName evidence="2">Uncharacterized protein LOC116309010</fullName>
    </submittedName>
</protein>
<reference evidence="2" key="1">
    <citation type="submission" date="2025-08" db="UniProtKB">
        <authorList>
            <consortium name="RefSeq"/>
        </authorList>
    </citation>
    <scope>IDENTIFICATION</scope>
    <source>
        <tissue evidence="2">Tentacle</tissue>
    </source>
</reference>